<dbReference type="EMBL" id="LR796563">
    <property type="protein sequence ID" value="CAB4151274.1"/>
    <property type="molecule type" value="Genomic_DNA"/>
</dbReference>
<reference evidence="2" key="1">
    <citation type="submission" date="2020-04" db="EMBL/GenBank/DDBJ databases">
        <authorList>
            <person name="Chiriac C."/>
            <person name="Salcher M."/>
            <person name="Ghai R."/>
            <person name="Kavagutti S V."/>
        </authorList>
    </citation>
    <scope>NUCLEOTIDE SEQUENCE</scope>
</reference>
<organism evidence="2">
    <name type="scientific">uncultured Caudovirales phage</name>
    <dbReference type="NCBI Taxonomy" id="2100421"/>
    <lineage>
        <taxon>Viruses</taxon>
        <taxon>Duplodnaviria</taxon>
        <taxon>Heunggongvirae</taxon>
        <taxon>Uroviricota</taxon>
        <taxon>Caudoviricetes</taxon>
        <taxon>Peduoviridae</taxon>
        <taxon>Maltschvirus</taxon>
        <taxon>Maltschvirus maltsch</taxon>
    </lineage>
</organism>
<proteinExistence type="predicted"/>
<evidence type="ECO:0000256" key="1">
    <source>
        <dbReference type="SAM" id="MobiDB-lite"/>
    </source>
</evidence>
<sequence>MSQPFRPFCRRRSQPITPRRPESPWARAWRLSPERMKQHISDLNAARTAKSEEAAQLVQAVLNLIPADRGYRAHELRDLFASEWGRCYDEPLTKKDAWNKVRKAMRHGMLGRDDKGLIYPRHG</sequence>
<evidence type="ECO:0000313" key="2">
    <source>
        <dbReference type="EMBL" id="CAB4151274.1"/>
    </source>
</evidence>
<gene>
    <name evidence="2" type="ORF">UFOVP583_9</name>
</gene>
<protein>
    <submittedName>
        <fullName evidence="2">Uncharacterized protein</fullName>
    </submittedName>
</protein>
<accession>A0A6J5MWI4</accession>
<name>A0A6J5MWI4_9CAUD</name>
<feature type="region of interest" description="Disordered" evidence="1">
    <location>
        <begin position="1"/>
        <end position="25"/>
    </location>
</feature>